<dbReference type="EMBL" id="JBEDNZ010000008">
    <property type="protein sequence ID" value="KAL0839457.1"/>
    <property type="molecule type" value="Genomic_DNA"/>
</dbReference>
<dbReference type="Gene3D" id="1.20.5.340">
    <property type="match status" value="1"/>
</dbReference>
<proteinExistence type="predicted"/>
<feature type="coiled-coil region" evidence="1">
    <location>
        <begin position="391"/>
        <end position="550"/>
    </location>
</feature>
<organism evidence="3 4">
    <name type="scientific">Loxostege sticticalis</name>
    <name type="common">Beet webworm moth</name>
    <dbReference type="NCBI Taxonomy" id="481309"/>
    <lineage>
        <taxon>Eukaryota</taxon>
        <taxon>Metazoa</taxon>
        <taxon>Ecdysozoa</taxon>
        <taxon>Arthropoda</taxon>
        <taxon>Hexapoda</taxon>
        <taxon>Insecta</taxon>
        <taxon>Pterygota</taxon>
        <taxon>Neoptera</taxon>
        <taxon>Endopterygota</taxon>
        <taxon>Lepidoptera</taxon>
        <taxon>Glossata</taxon>
        <taxon>Ditrysia</taxon>
        <taxon>Pyraloidea</taxon>
        <taxon>Crambidae</taxon>
        <taxon>Pyraustinae</taxon>
        <taxon>Loxostege</taxon>
    </lineage>
</organism>
<reference evidence="3 4" key="1">
    <citation type="submission" date="2024-06" db="EMBL/GenBank/DDBJ databases">
        <title>A chromosome-level genome assembly of beet webworm, Loxostege sticticalis.</title>
        <authorList>
            <person name="Zhang Y."/>
        </authorList>
    </citation>
    <scope>NUCLEOTIDE SEQUENCE [LARGE SCALE GENOMIC DNA]</scope>
    <source>
        <strain evidence="3">AQ028</strain>
        <tissue evidence="3">Male pupae</tissue>
    </source>
</reference>
<evidence type="ECO:0000256" key="2">
    <source>
        <dbReference type="SAM" id="MobiDB-lite"/>
    </source>
</evidence>
<feature type="coiled-coil region" evidence="1">
    <location>
        <begin position="614"/>
        <end position="801"/>
    </location>
</feature>
<feature type="compositionally biased region" description="Basic and acidic residues" evidence="2">
    <location>
        <begin position="69"/>
        <end position="87"/>
    </location>
</feature>
<evidence type="ECO:0000313" key="3">
    <source>
        <dbReference type="EMBL" id="KAL0839457.1"/>
    </source>
</evidence>
<gene>
    <name evidence="3" type="ORF">ABMA28_016167</name>
</gene>
<comment type="caution">
    <text evidence="3">The sequence shown here is derived from an EMBL/GenBank/DDBJ whole genome shotgun (WGS) entry which is preliminary data.</text>
</comment>
<keyword evidence="1" id="KW-0175">Coiled coil</keyword>
<name>A0ABD0T7Y1_LOXSC</name>
<protein>
    <submittedName>
        <fullName evidence="3">Uncharacterized protein</fullName>
    </submittedName>
</protein>
<dbReference type="AlphaFoldDB" id="A0ABD0T7Y1"/>
<feature type="region of interest" description="Disordered" evidence="2">
    <location>
        <begin position="1"/>
        <end position="137"/>
    </location>
</feature>
<sequence>MSQVDPVEPRVQDIINAARGQTKCRIPQRLPSGRQKPQVNKPKAALNTKAVVVSAQQPRLVSKPFSRPRSGELSRPKSASRSKDDMAAAKTTFPVTRTSRPERERLLPAPKRPSTIPKRVSQEIAPSKNPPPRTAMVTKQPTKTVYSYTNRASAGLPDQETINKNEDLELQQTELVEAPTHSTLHTDFNEKESITSDSDRVTQLKQNWQEKIVQFEKMKNELIERQKLIVELYAALGETHEEMAAKGQSTSLPPVEELRIMNVANMSPDQLLQLCANLKHFDKQHEYEDPSKIPLAINMNKLYNMPSKLVSTCEQTLAMRKEIINTLEDMSTKKDISVNHLLKKIKEFNAENEMLACSLEKVKNEFYVELNEVVPFIRKCVNDTMAAQLRNETLTYQLSELNAQKDDLKKQIHNVDLNLKSSTYRNKLEELEKQLKEEKCKRTLIRDRLTRAEGQVKISAEQVSQLEAALEQSRSKTWSLERTVQLLKEQNQTLQNEFEKELNKFTDSIRENTSHLEEIADAREKLQTEKEDLEKRLTELSSNYNESLNHVKHEMNINVVKLIEIEKQFEAEKEEKCKLEAKLESLCSQLLESELRHKDVCKQLGEKEQQLCNAREYFKELDATKHELNVANEELDSYRKRLTEQCEAVKEIERNFKEAFTMEQNLRQNIKNKDEYIAELEKKVTLIEKQLQESEGKMSSYEEQLASLKNHISQLQEDFGDFENLKELHEMITQQRAKLLETTRQNGELAEAIQKKDLELEQQNESLAEQEHIIQQRDGIIKMLSEKEEEHTNIIKLLRNNLEMRTQADIDLNQQLADKNAEIDSLVTNLETRKQQIGQLEKIILTLEDQTRKASAQKRRDQEKIQYLESKIAEYETIQTECKRSIETPADNLDSIIKILEDELESSVDPRDHNAQTMYCTKKRFIASHHANQNKSEKYECRDGNNLSIYENSENMPTKIMIDAHPSKAHEEVKSDNLDRKKAITSIDTQKYVSAPSPGLNAYDLPPIAHEHFMARGKIPSRPKHILPRNINFITPIQLREDKKVKMFKFAGHRL</sequence>
<dbReference type="Proteomes" id="UP001549921">
    <property type="component" value="Unassembled WGS sequence"/>
</dbReference>
<accession>A0ABD0T7Y1</accession>
<evidence type="ECO:0000313" key="4">
    <source>
        <dbReference type="Proteomes" id="UP001549921"/>
    </source>
</evidence>
<evidence type="ECO:0000256" key="1">
    <source>
        <dbReference type="SAM" id="Coils"/>
    </source>
</evidence>